<evidence type="ECO:0000256" key="2">
    <source>
        <dbReference type="ARBA" id="ARBA00022989"/>
    </source>
</evidence>
<feature type="transmembrane region" description="Helical" evidence="4">
    <location>
        <begin position="297"/>
        <end position="319"/>
    </location>
</feature>
<feature type="transmembrane region" description="Helical" evidence="4">
    <location>
        <begin position="271"/>
        <end position="291"/>
    </location>
</feature>
<evidence type="ECO:0000256" key="3">
    <source>
        <dbReference type="ARBA" id="ARBA00023136"/>
    </source>
</evidence>
<accession>A0AB39VUB7</accession>
<dbReference type="PANTHER" id="PTHR23531">
    <property type="entry name" value="QUINOLENE RESISTANCE PROTEIN NORA"/>
    <property type="match status" value="1"/>
</dbReference>
<gene>
    <name evidence="5" type="ORF">AB3G37_04440</name>
</gene>
<reference evidence="5" key="1">
    <citation type="submission" date="2024-07" db="EMBL/GenBank/DDBJ databases">
        <authorList>
            <person name="Biller S.J."/>
        </authorList>
    </citation>
    <scope>NUCLEOTIDE SEQUENCE</scope>
    <source>
        <strain evidence="5">WC2420</strain>
    </source>
</reference>
<dbReference type="Pfam" id="PF07690">
    <property type="entry name" value="MFS_1"/>
    <property type="match status" value="1"/>
</dbReference>
<dbReference type="InterPro" id="IPR036259">
    <property type="entry name" value="MFS_trans_sf"/>
</dbReference>
<feature type="transmembrane region" description="Helical" evidence="4">
    <location>
        <begin position="130"/>
        <end position="152"/>
    </location>
</feature>
<keyword evidence="2 4" id="KW-1133">Transmembrane helix</keyword>
<evidence type="ECO:0000256" key="1">
    <source>
        <dbReference type="ARBA" id="ARBA00022692"/>
    </source>
</evidence>
<organism evidence="5">
    <name type="scientific">Rouxiella sp. WC2420</name>
    <dbReference type="NCBI Taxonomy" id="3234145"/>
    <lineage>
        <taxon>Bacteria</taxon>
        <taxon>Pseudomonadati</taxon>
        <taxon>Pseudomonadota</taxon>
        <taxon>Gammaproteobacteria</taxon>
        <taxon>Enterobacterales</taxon>
        <taxon>Yersiniaceae</taxon>
        <taxon>Rouxiella</taxon>
    </lineage>
</organism>
<dbReference type="GO" id="GO:0022857">
    <property type="term" value="F:transmembrane transporter activity"/>
    <property type="evidence" value="ECO:0007669"/>
    <property type="project" value="InterPro"/>
</dbReference>
<feature type="transmembrane region" description="Helical" evidence="4">
    <location>
        <begin position="164"/>
        <end position="183"/>
    </location>
</feature>
<protein>
    <submittedName>
        <fullName evidence="5">MFS transporter</fullName>
    </submittedName>
</protein>
<feature type="transmembrane region" description="Helical" evidence="4">
    <location>
        <begin position="95"/>
        <end position="118"/>
    </location>
</feature>
<dbReference type="Gene3D" id="1.20.1250.20">
    <property type="entry name" value="MFS general substrate transporter like domains"/>
    <property type="match status" value="1"/>
</dbReference>
<feature type="transmembrane region" description="Helical" evidence="4">
    <location>
        <begin position="7"/>
        <end position="30"/>
    </location>
</feature>
<name>A0AB39VUB7_9GAMM</name>
<sequence length="387" mass="41353">MRTTSALFLLFGTLFMAAGYGATFLISSYFSMQGGSDIDTGIAMSFALIGTLIGVPLVGWFAGLVEAAWLAAIAALTLAAGFLMLGSSSDNCGHIINFAALLIGLGWGMFYISGPMALSERINDLNRGSWFTRFSAFQMAGICGGPILLTAIVEQSEVSLHSAFNYVGLAGVLASFLLIVFGVKERRSIHESATRSWVKKLPQIGLSSAIRPIIMVGLGGCVFSAIMTFQSSLVDGTDSRASTFFAVHAVTVVISRLLFARYLSVLPRLKMVSSLMLCLILGVLCMLGLNIHPSFQIMSAVLTGLGYGLVYPVIQTWAINESDLENRHAALTWFVVSYFVGIFGFPVFGGWVLVEAGKVCFISLVAVIASLELAVATVPAIRRTHPL</sequence>
<dbReference type="SUPFAM" id="SSF103473">
    <property type="entry name" value="MFS general substrate transporter"/>
    <property type="match status" value="1"/>
</dbReference>
<feature type="transmembrane region" description="Helical" evidence="4">
    <location>
        <begin position="331"/>
        <end position="354"/>
    </location>
</feature>
<feature type="transmembrane region" description="Helical" evidence="4">
    <location>
        <begin position="69"/>
        <end position="89"/>
    </location>
</feature>
<feature type="transmembrane region" description="Helical" evidence="4">
    <location>
        <begin position="42"/>
        <end position="62"/>
    </location>
</feature>
<dbReference type="EMBL" id="CP165628">
    <property type="protein sequence ID" value="XDU73368.1"/>
    <property type="molecule type" value="Genomic_DNA"/>
</dbReference>
<keyword evidence="1 4" id="KW-0812">Transmembrane</keyword>
<evidence type="ECO:0000313" key="5">
    <source>
        <dbReference type="EMBL" id="XDU73368.1"/>
    </source>
</evidence>
<dbReference type="PANTHER" id="PTHR23531:SF1">
    <property type="entry name" value="QUINOLENE RESISTANCE PROTEIN NORA"/>
    <property type="match status" value="1"/>
</dbReference>
<evidence type="ECO:0000256" key="4">
    <source>
        <dbReference type="SAM" id="Phobius"/>
    </source>
</evidence>
<dbReference type="RefSeq" id="WP_369789836.1">
    <property type="nucleotide sequence ID" value="NZ_CP165628.1"/>
</dbReference>
<feature type="transmembrane region" description="Helical" evidence="4">
    <location>
        <begin position="204"/>
        <end position="229"/>
    </location>
</feature>
<dbReference type="AlphaFoldDB" id="A0AB39VUB7"/>
<dbReference type="InterPro" id="IPR052714">
    <property type="entry name" value="MFS_Exporter"/>
</dbReference>
<feature type="transmembrane region" description="Helical" evidence="4">
    <location>
        <begin position="241"/>
        <end position="259"/>
    </location>
</feature>
<feature type="transmembrane region" description="Helical" evidence="4">
    <location>
        <begin position="360"/>
        <end position="381"/>
    </location>
</feature>
<keyword evidence="3 4" id="KW-0472">Membrane</keyword>
<dbReference type="InterPro" id="IPR011701">
    <property type="entry name" value="MFS"/>
</dbReference>
<proteinExistence type="predicted"/>